<evidence type="ECO:0000256" key="2">
    <source>
        <dbReference type="ARBA" id="ARBA00022729"/>
    </source>
</evidence>
<dbReference type="Pfam" id="PF00207">
    <property type="entry name" value="A2M"/>
    <property type="match status" value="1"/>
</dbReference>
<evidence type="ECO:0000313" key="6">
    <source>
        <dbReference type="Proteomes" id="UP000486602"/>
    </source>
</evidence>
<gene>
    <name evidence="5" type="ORF">G3O08_11710</name>
</gene>
<dbReference type="PANTHER" id="PTHR40094:SF1">
    <property type="entry name" value="UBIQUITIN DOMAIN-CONTAINING PROTEIN"/>
    <property type="match status" value="1"/>
</dbReference>
<reference evidence="5 6" key="1">
    <citation type="submission" date="2020-02" db="EMBL/GenBank/DDBJ databases">
        <title>Out from the shadows clarifying the taxonomy of the family Cryomorphaceae and related taxa by utilizing the GTDB taxonomic framework.</title>
        <authorList>
            <person name="Bowman J.P."/>
        </authorList>
    </citation>
    <scope>NUCLEOTIDE SEQUENCE [LARGE SCALE GENOMIC DNA]</scope>
    <source>
        <strain evidence="5 6">QSSC 1-22</strain>
    </source>
</reference>
<dbReference type="RefSeq" id="WP_163285563.1">
    <property type="nucleotide sequence ID" value="NZ_JAAGVY010000021.1"/>
</dbReference>
<dbReference type="Pfam" id="PF07703">
    <property type="entry name" value="A2M_BRD"/>
    <property type="match status" value="1"/>
</dbReference>
<evidence type="ECO:0008006" key="7">
    <source>
        <dbReference type="Google" id="ProtNLM"/>
    </source>
</evidence>
<dbReference type="Pfam" id="PF01835">
    <property type="entry name" value="MG2"/>
    <property type="match status" value="1"/>
</dbReference>
<evidence type="ECO:0000256" key="1">
    <source>
        <dbReference type="ARBA" id="ARBA00010556"/>
    </source>
</evidence>
<dbReference type="PANTHER" id="PTHR40094">
    <property type="entry name" value="ALPHA-2-MACROGLOBULIN HOMOLOG"/>
    <property type="match status" value="1"/>
</dbReference>
<dbReference type="Proteomes" id="UP000486602">
    <property type="component" value="Unassembled WGS sequence"/>
</dbReference>
<dbReference type="InterPro" id="IPR041203">
    <property type="entry name" value="Bact_A2M_MG5"/>
</dbReference>
<keyword evidence="6" id="KW-1185">Reference proteome</keyword>
<dbReference type="EMBL" id="JAAGVY010000021">
    <property type="protein sequence ID" value="NEN24168.1"/>
    <property type="molecule type" value="Genomic_DNA"/>
</dbReference>
<dbReference type="GO" id="GO:0004866">
    <property type="term" value="F:endopeptidase inhibitor activity"/>
    <property type="evidence" value="ECO:0007669"/>
    <property type="project" value="InterPro"/>
</dbReference>
<protein>
    <recommendedName>
        <fullName evidence="7">Alpha-2-macroglobulin</fullName>
    </recommendedName>
</protein>
<organism evidence="5 6">
    <name type="scientific">Cryomorpha ignava</name>
    <dbReference type="NCBI Taxonomy" id="101383"/>
    <lineage>
        <taxon>Bacteria</taxon>
        <taxon>Pseudomonadati</taxon>
        <taxon>Bacteroidota</taxon>
        <taxon>Flavobacteriia</taxon>
        <taxon>Flavobacteriales</taxon>
        <taxon>Cryomorphaceae</taxon>
        <taxon>Cryomorpha</taxon>
    </lineage>
</organism>
<name>A0A7K3WRK9_9FLAO</name>
<dbReference type="SUPFAM" id="SSF48239">
    <property type="entry name" value="Terpenoid cyclases/Protein prenyltransferases"/>
    <property type="match status" value="1"/>
</dbReference>
<evidence type="ECO:0000313" key="5">
    <source>
        <dbReference type="EMBL" id="NEN24168.1"/>
    </source>
</evidence>
<dbReference type="SMART" id="SM01419">
    <property type="entry name" value="Thiol-ester_cl"/>
    <property type="match status" value="1"/>
</dbReference>
<proteinExistence type="inferred from homology"/>
<dbReference type="SMART" id="SM01360">
    <property type="entry name" value="A2M"/>
    <property type="match status" value="1"/>
</dbReference>
<dbReference type="CDD" id="cd02891">
    <property type="entry name" value="A2M_like"/>
    <property type="match status" value="1"/>
</dbReference>
<accession>A0A7K3WRK9</accession>
<dbReference type="InterPro" id="IPR008930">
    <property type="entry name" value="Terpenoid_cyclase/PrenylTrfase"/>
</dbReference>
<dbReference type="InterPro" id="IPR051802">
    <property type="entry name" value="YfhM-like"/>
</dbReference>
<dbReference type="InterPro" id="IPR002890">
    <property type="entry name" value="MG2"/>
</dbReference>
<dbReference type="Gene3D" id="1.50.10.20">
    <property type="match status" value="1"/>
</dbReference>
<dbReference type="Pfam" id="PF17962">
    <property type="entry name" value="bMG6"/>
    <property type="match status" value="1"/>
</dbReference>
<dbReference type="Gene3D" id="2.60.40.1930">
    <property type="match status" value="1"/>
</dbReference>
<feature type="domain" description="Alpha-2-macroglobulin" evidence="4">
    <location>
        <begin position="1183"/>
        <end position="1272"/>
    </location>
</feature>
<evidence type="ECO:0000259" key="4">
    <source>
        <dbReference type="SMART" id="SM01360"/>
    </source>
</evidence>
<dbReference type="InterPro" id="IPR041246">
    <property type="entry name" value="Bact_MG10"/>
</dbReference>
<comment type="caution">
    <text evidence="5">The sequence shown here is derived from an EMBL/GenBank/DDBJ whole genome shotgun (WGS) entry which is preliminary data.</text>
</comment>
<dbReference type="Pfam" id="PF17972">
    <property type="entry name" value="bMG5"/>
    <property type="match status" value="1"/>
</dbReference>
<dbReference type="InterPro" id="IPR011625">
    <property type="entry name" value="A2M_N_BRD"/>
</dbReference>
<dbReference type="InterPro" id="IPR041462">
    <property type="entry name" value="Bact_A2M_MG6"/>
</dbReference>
<dbReference type="Pfam" id="PF17973">
    <property type="entry name" value="bMG10"/>
    <property type="match status" value="1"/>
</dbReference>
<comment type="similarity">
    <text evidence="1">Belongs to the protease inhibitor I39 (alpha-2-macroglobulin) family. Bacterial alpha-2-macroglobulin subfamily.</text>
</comment>
<keyword evidence="2" id="KW-0732">Signal</keyword>
<dbReference type="InterPro" id="IPR001599">
    <property type="entry name" value="Macroglobln_a2"/>
</dbReference>
<dbReference type="InterPro" id="IPR021868">
    <property type="entry name" value="Alpha_2_Macroglob_MG3"/>
</dbReference>
<dbReference type="InterPro" id="IPR047565">
    <property type="entry name" value="Alpha-macroglob_thiol-ester_cl"/>
</dbReference>
<dbReference type="Pfam" id="PF11974">
    <property type="entry name" value="bMG3"/>
    <property type="match status" value="1"/>
</dbReference>
<evidence type="ECO:0000259" key="3">
    <source>
        <dbReference type="SMART" id="SM01359"/>
    </source>
</evidence>
<sequence length="1841" mass="206151">MSAARFIRISLVAFLSIYLVGCSDPEEKIETNPAFGEFIFAYTSGVISSNDPILIQLAQPYSGSMSADDALPDNLFSFEPKIEGKAIWLNESTLKFLPNEKLPGNTNYLGKLDLSTLMDVPKDMKTFKFQFQTIKQDMSVYVDGLDAYSPTDLTRVMLKGKIHTADIIETEQIKKAISVKQGDKDLGFTLISESDRIFAFTVENIVRGDERSKVKILWSLGGNEKEDAGEKTIEIPSLSDFEVMNVKVDRGAEQAVTVFFSDPLSDQKLDAIVSVEDVESLKYLIDGNALKIYPQSKVNGHKLLRINGAIKNVADKSMGKEYSASIAFELEKPAVRLIGDKSIIPTQKQGLVFPFEAVSLEGVDVYITKIFSNNILQYLQSAEMGESYYLNRVGRHIYRKHINLRQAGGADLYSWNRYYVDLSEVIKVDPGALYEVDIRFKQKDAVYNCDENDSGKETDNLNTGNQGWISDGTYFIDDYWKNYQYNWEEQENPCNAAYYNRYTTSSKRVIMATNIGLTAKMGGDKNLLVVVNDLRTTTPFQAATIKVYDYQQQLIAETLSDENGFANIKCIREPFAIVASSTNDKAYLKINQGNALSLSKFDVAGQHVQDGIKGFIYGERGVWRPGDSLYLNFILEDTEQILPKAHPVEMELYNPLGQLVTRIVKTKSVNGFYDFRTATNSEAPTGDYRMNISVGNRSFNKSIKIETVKPNRLKISFEFDDVQANAKNLKGVLEAKWLHGATASNLTADVTMSLRGMKTTIKGFEKYHFDNNIREGFSTESTEIFDGKLNAEGKANLNIDMGDKTQNAPGMLKASFSTKVYEPGGNFSVDYHSINYAPYNSFAGMELPESNMWGNALETDQEHEIKLVSVDAKGKPTDRKELLVKVFRIDNYWWYDSYNGNTYNYLNSSYYQEIRSEKVALTKGRGTYNITIPERSWGRYLIHIEDPVSGHTSAQFVYFDWPYWMRANRTNSEAATILGFSSDKDNYNVGESVKLTFPSPEIGRALICIENGTKILEKYWVETKAGETKFEFTTTAAMSPNVFAHISLLQPHSQTVNDRPIRMYGVIPIPVENPQSRLKPEIIAAEVLRPETTAKIGVKETDGKPMTYTLAVVDEGLLGLTRFKTPNPWDAFYAREALGVQTWDMYDEVIGALADGDGNVLSIGGDEEAVDPGKQKAIRFKPVVRFLGPFNLEAGKTANHEISIPNYIGAVRIMVVAGRDKAYGNAEKEVPVRSPVMVLGTLPRVLGPNERVSLPVNVFAMEDQIKDVTVTVTTNDLVTLTGNKTQKLHFDKTGDDLVFFDLTTSRKTGIGKISIEAKSGKEVSRYEVEIDVRASNPLYTTVRDTVIAPGETWNANYALFGVDETNKAVIELSKLPALNLEKRLEFLIQYPHGCIEQITSGVFPQIYLGKMIDLSSSQKIEIEDNVKVVLRAYRNFQRPGGGLSYWPGARSENDWGTNYAGHFMLEAEKQGYALPAGLKAQWIKYQKSASRKWNSNEYRSRDYEQRIQSYRLFTLALAGEPDYGSMNVLKAQSTLNISARWMLALAYTTAGQPEVAKNLVEGQVRDIPNYTELSYSYGSGLRDEGFVLQTLVALNMKTDAAMVARHIAERMGSDRWYSTQTVAYSLGALALYMGNTKDSGLKTTISGNGKPKEINTGKDLIQEILTVNGEKGNVTAQNNSNENMFARLLISGKPIEGKEARIASNLRMEIKYLDANHNPIDVSKLKMGIDFIADVTIINPGTRGRYQEMALTQIFPSGWEILNPRMSDANDASGATPTYQDIRDDSVLSYFDLGTGDRIKFKIRLNATYQGRFYMPAIKCHAMYDESIIAIEPGKWIEVVK</sequence>
<feature type="domain" description="Alpha-2-macroglobulin bait region" evidence="3">
    <location>
        <begin position="978"/>
        <end position="1120"/>
    </location>
</feature>
<dbReference type="SMART" id="SM01359">
    <property type="entry name" value="A2M_N_2"/>
    <property type="match status" value="1"/>
</dbReference>